<evidence type="ECO:0000313" key="3">
    <source>
        <dbReference type="EMBL" id="PRP85369.1"/>
    </source>
</evidence>
<dbReference type="GO" id="GO:0005929">
    <property type="term" value="C:cilium"/>
    <property type="evidence" value="ECO:0007669"/>
    <property type="project" value="GOC"/>
</dbReference>
<feature type="coiled-coil region" evidence="1">
    <location>
        <begin position="106"/>
        <end position="133"/>
    </location>
</feature>
<feature type="compositionally biased region" description="Polar residues" evidence="2">
    <location>
        <begin position="26"/>
        <end position="41"/>
    </location>
</feature>
<dbReference type="InParanoid" id="A0A2P6NN53"/>
<evidence type="ECO:0000256" key="2">
    <source>
        <dbReference type="SAM" id="MobiDB-lite"/>
    </source>
</evidence>
<dbReference type="GO" id="GO:0035735">
    <property type="term" value="P:intraciliary transport involved in cilium assembly"/>
    <property type="evidence" value="ECO:0007669"/>
    <property type="project" value="InterPro"/>
</dbReference>
<dbReference type="EMBL" id="MDYQ01000046">
    <property type="protein sequence ID" value="PRP85369.1"/>
    <property type="molecule type" value="Genomic_DNA"/>
</dbReference>
<evidence type="ECO:0000256" key="1">
    <source>
        <dbReference type="SAM" id="Coils"/>
    </source>
</evidence>
<proteinExistence type="predicted"/>
<name>A0A2P6NN53_9EUKA</name>
<organism evidence="3 4">
    <name type="scientific">Planoprotostelium fungivorum</name>
    <dbReference type="NCBI Taxonomy" id="1890364"/>
    <lineage>
        <taxon>Eukaryota</taxon>
        <taxon>Amoebozoa</taxon>
        <taxon>Evosea</taxon>
        <taxon>Variosea</taxon>
        <taxon>Cavosteliida</taxon>
        <taxon>Cavosteliaceae</taxon>
        <taxon>Planoprotostelium</taxon>
    </lineage>
</organism>
<dbReference type="AlphaFoldDB" id="A0A2P6NN53"/>
<feature type="coiled-coil region" evidence="1">
    <location>
        <begin position="325"/>
        <end position="356"/>
    </location>
</feature>
<gene>
    <name evidence="3" type="ORF">PROFUN_07077</name>
</gene>
<keyword evidence="4" id="KW-1185">Reference proteome</keyword>
<keyword evidence="1" id="KW-0175">Coiled coil</keyword>
<dbReference type="STRING" id="1890364.A0A2P6NN53"/>
<feature type="region of interest" description="Disordered" evidence="2">
    <location>
        <begin position="525"/>
        <end position="561"/>
    </location>
</feature>
<dbReference type="PANTHER" id="PTHR31540:SF1">
    <property type="entry name" value="CENTROSOMAL PROTEIN OF 131 KDA"/>
    <property type="match status" value="1"/>
</dbReference>
<dbReference type="InterPro" id="IPR030465">
    <property type="entry name" value="CEP131"/>
</dbReference>
<dbReference type="Proteomes" id="UP000241769">
    <property type="component" value="Unassembled WGS sequence"/>
</dbReference>
<accession>A0A2P6NN53</accession>
<feature type="region of interest" description="Disordered" evidence="2">
    <location>
        <begin position="1"/>
        <end position="46"/>
    </location>
</feature>
<feature type="compositionally biased region" description="Low complexity" evidence="2">
    <location>
        <begin position="9"/>
        <end position="22"/>
    </location>
</feature>
<reference evidence="3 4" key="1">
    <citation type="journal article" date="2018" name="Genome Biol. Evol.">
        <title>Multiple Roots of Fruiting Body Formation in Amoebozoa.</title>
        <authorList>
            <person name="Hillmann F."/>
            <person name="Forbes G."/>
            <person name="Novohradska S."/>
            <person name="Ferling I."/>
            <person name="Riege K."/>
            <person name="Groth M."/>
            <person name="Westermann M."/>
            <person name="Marz M."/>
            <person name="Spaller T."/>
            <person name="Winckler T."/>
            <person name="Schaap P."/>
            <person name="Glockner G."/>
        </authorList>
    </citation>
    <scope>NUCLEOTIDE SEQUENCE [LARGE SCALE GENOMIC DNA]</scope>
    <source>
        <strain evidence="3 4">Jena</strain>
    </source>
</reference>
<comment type="caution">
    <text evidence="3">The sequence shown here is derived from an EMBL/GenBank/DDBJ whole genome shotgun (WGS) entry which is preliminary data.</text>
</comment>
<evidence type="ECO:0000313" key="4">
    <source>
        <dbReference type="Proteomes" id="UP000241769"/>
    </source>
</evidence>
<protein>
    <submittedName>
        <fullName evidence="3">5-azacytidine-induced protein 1-like</fullName>
    </submittedName>
</protein>
<sequence>MDEKKVRKSSTASPSVSAPTTPRGVKSSTSSVPSLPKTVSDNHGKLNSLMDFLDKVEDSHKRDERALESPRKVILAPLRQNVEAIELAEQAALEAKKKMVAVQVQLDDKTRTVEAMQKTINDLQKSLTEATEKEHQSVRKMSLQEKKKLNEQKKQFDEVAQRQVGFIEQLLKDKEALNSRCEALVKETKTLQIRFEDNARTMEENHADSMKKMKAHLLSGEKTRRETFLAERVKEIKDMTIKGLEPEIEKMVAKHKEEMLRLDQEHKTELKRQRETMVSEFETKWQIMRDKIVRDKHEEVEKERERWRNKLLDQSEGIDKQPYLSSQLLNERKKLLDQMQEEKTKHNQEIIDMKSAHQEDIQTMKDRYDSAVEKEIQSVREELAYRKREDEDALQKRLENENRAQLEAFRKKITKERDQEIDLIIAKFEEEISGQERERQRNFDQQLNIVQQNAKTWEARYLAAISAKGETEVEAKHTQGQLLAQIELLSGKIQQMDQHIHQQEAKHRQREDDLSEALHHQRTMHEQFVHKSEHNEQSLKHQLEEKLKESEHQKTTNKEEVTKLNHQKEEELSQLHERVKKAISSKDEVIGTLRSRLEEAEMRLEQQALLLEKKRVSKTGLR</sequence>
<dbReference type="PANTHER" id="PTHR31540">
    <property type="entry name" value="CENTROSOMAL PROTEIN OF 131 KDA"/>
    <property type="match status" value="1"/>
</dbReference>
<dbReference type="OrthoDB" id="197735at2759"/>